<keyword evidence="2" id="KW-1185">Reference proteome</keyword>
<dbReference type="Proteomes" id="UP000297245">
    <property type="component" value="Unassembled WGS sequence"/>
</dbReference>
<sequence>MPSLVSGSYPNGQIGLDSDTNAFDVVIEPVLVVNDKQLLLISTTTSITPHPTKTCRQTTPKSMRFIPMTSRSLYQKELSSLLLSDRSSVLCPDSQLFSIVEPYLVYRYFVNLQ</sequence>
<dbReference type="EMBL" id="ML179158">
    <property type="protein sequence ID" value="THU97318.1"/>
    <property type="molecule type" value="Genomic_DNA"/>
</dbReference>
<protein>
    <submittedName>
        <fullName evidence="1">Uncharacterized protein</fullName>
    </submittedName>
</protein>
<dbReference type="AlphaFoldDB" id="A0A4S8M6C3"/>
<accession>A0A4S8M6C3</accession>
<reference evidence="1 2" key="1">
    <citation type="journal article" date="2019" name="Nat. Ecol. Evol.">
        <title>Megaphylogeny resolves global patterns of mushroom evolution.</title>
        <authorList>
            <person name="Varga T."/>
            <person name="Krizsan K."/>
            <person name="Foldi C."/>
            <person name="Dima B."/>
            <person name="Sanchez-Garcia M."/>
            <person name="Sanchez-Ramirez S."/>
            <person name="Szollosi G.J."/>
            <person name="Szarkandi J.G."/>
            <person name="Papp V."/>
            <person name="Albert L."/>
            <person name="Andreopoulos W."/>
            <person name="Angelini C."/>
            <person name="Antonin V."/>
            <person name="Barry K.W."/>
            <person name="Bougher N.L."/>
            <person name="Buchanan P."/>
            <person name="Buyck B."/>
            <person name="Bense V."/>
            <person name="Catcheside P."/>
            <person name="Chovatia M."/>
            <person name="Cooper J."/>
            <person name="Damon W."/>
            <person name="Desjardin D."/>
            <person name="Finy P."/>
            <person name="Geml J."/>
            <person name="Haridas S."/>
            <person name="Hughes K."/>
            <person name="Justo A."/>
            <person name="Karasinski D."/>
            <person name="Kautmanova I."/>
            <person name="Kiss B."/>
            <person name="Kocsube S."/>
            <person name="Kotiranta H."/>
            <person name="LaButti K.M."/>
            <person name="Lechner B.E."/>
            <person name="Liimatainen K."/>
            <person name="Lipzen A."/>
            <person name="Lukacs Z."/>
            <person name="Mihaltcheva S."/>
            <person name="Morgado L.N."/>
            <person name="Niskanen T."/>
            <person name="Noordeloos M.E."/>
            <person name="Ohm R.A."/>
            <person name="Ortiz-Santana B."/>
            <person name="Ovrebo C."/>
            <person name="Racz N."/>
            <person name="Riley R."/>
            <person name="Savchenko A."/>
            <person name="Shiryaev A."/>
            <person name="Soop K."/>
            <person name="Spirin V."/>
            <person name="Szebenyi C."/>
            <person name="Tomsovsky M."/>
            <person name="Tulloss R.E."/>
            <person name="Uehling J."/>
            <person name="Grigoriev I.V."/>
            <person name="Vagvolgyi C."/>
            <person name="Papp T."/>
            <person name="Martin F.M."/>
            <person name="Miettinen O."/>
            <person name="Hibbett D.S."/>
            <person name="Nagy L.G."/>
        </authorList>
    </citation>
    <scope>NUCLEOTIDE SEQUENCE [LARGE SCALE GENOMIC DNA]</scope>
    <source>
        <strain evidence="1 2">CBS 962.96</strain>
    </source>
</reference>
<name>A0A4S8M6C3_DENBC</name>
<organism evidence="1 2">
    <name type="scientific">Dendrothele bispora (strain CBS 962.96)</name>
    <dbReference type="NCBI Taxonomy" id="1314807"/>
    <lineage>
        <taxon>Eukaryota</taxon>
        <taxon>Fungi</taxon>
        <taxon>Dikarya</taxon>
        <taxon>Basidiomycota</taxon>
        <taxon>Agaricomycotina</taxon>
        <taxon>Agaricomycetes</taxon>
        <taxon>Agaricomycetidae</taxon>
        <taxon>Agaricales</taxon>
        <taxon>Agaricales incertae sedis</taxon>
        <taxon>Dendrothele</taxon>
    </lineage>
</organism>
<evidence type="ECO:0000313" key="2">
    <source>
        <dbReference type="Proteomes" id="UP000297245"/>
    </source>
</evidence>
<gene>
    <name evidence="1" type="ORF">K435DRAFT_857718</name>
</gene>
<proteinExistence type="predicted"/>
<evidence type="ECO:0000313" key="1">
    <source>
        <dbReference type="EMBL" id="THU97318.1"/>
    </source>
</evidence>